<reference evidence="1 2" key="1">
    <citation type="submission" date="2019-11" db="EMBL/GenBank/DDBJ databases">
        <title>Gordonia sp. nov., a novel actinobacterium isolated from mangrove soil in Hainan.</title>
        <authorList>
            <person name="Huang X."/>
            <person name="Xie Y."/>
            <person name="Chu X."/>
            <person name="Xiao K."/>
        </authorList>
    </citation>
    <scope>NUCLEOTIDE SEQUENCE [LARGE SCALE GENOMIC DNA]</scope>
    <source>
        <strain evidence="1 2">HNM0687</strain>
    </source>
</reference>
<keyword evidence="2" id="KW-1185">Reference proteome</keyword>
<sequence>MGSTESILELGYWLSGTDVYNNVWLPIWDVIAGTHNALFPFLPPLWTTNG</sequence>
<evidence type="ECO:0000313" key="2">
    <source>
        <dbReference type="Proteomes" id="UP000475545"/>
    </source>
</evidence>
<name>A0A6L7GJ60_9ACTN</name>
<dbReference type="Proteomes" id="UP000475545">
    <property type="component" value="Unassembled WGS sequence"/>
</dbReference>
<protein>
    <submittedName>
        <fullName evidence="1">Uncharacterized protein</fullName>
    </submittedName>
</protein>
<evidence type="ECO:0000313" key="1">
    <source>
        <dbReference type="EMBL" id="MXP19896.1"/>
    </source>
</evidence>
<dbReference type="EMBL" id="WMBR01000001">
    <property type="protein sequence ID" value="MXP19896.1"/>
    <property type="molecule type" value="Genomic_DNA"/>
</dbReference>
<comment type="caution">
    <text evidence="1">The sequence shown here is derived from an EMBL/GenBank/DDBJ whole genome shotgun (WGS) entry which is preliminary data.</text>
</comment>
<dbReference type="AlphaFoldDB" id="A0A6L7GJ60"/>
<proteinExistence type="predicted"/>
<accession>A0A6L7GJ60</accession>
<organism evidence="1 2">
    <name type="scientific">Gordonia mangrovi</name>
    <dbReference type="NCBI Taxonomy" id="2665643"/>
    <lineage>
        <taxon>Bacteria</taxon>
        <taxon>Bacillati</taxon>
        <taxon>Actinomycetota</taxon>
        <taxon>Actinomycetes</taxon>
        <taxon>Mycobacteriales</taxon>
        <taxon>Gordoniaceae</taxon>
        <taxon>Gordonia</taxon>
    </lineage>
</organism>
<gene>
    <name evidence="1" type="ORF">GIY30_00765</name>
</gene>
<dbReference type="RefSeq" id="WP_160900080.1">
    <property type="nucleotide sequence ID" value="NZ_CP102850.1"/>
</dbReference>